<accession>A0A9D1N479</accession>
<reference evidence="1" key="2">
    <citation type="journal article" date="2021" name="PeerJ">
        <title>Extensive microbial diversity within the chicken gut microbiome revealed by metagenomics and culture.</title>
        <authorList>
            <person name="Gilroy R."/>
            <person name="Ravi A."/>
            <person name="Getino M."/>
            <person name="Pursley I."/>
            <person name="Horton D.L."/>
            <person name="Alikhan N.F."/>
            <person name="Baker D."/>
            <person name="Gharbi K."/>
            <person name="Hall N."/>
            <person name="Watson M."/>
            <person name="Adriaenssens E.M."/>
            <person name="Foster-Nyarko E."/>
            <person name="Jarju S."/>
            <person name="Secka A."/>
            <person name="Antonio M."/>
            <person name="Oren A."/>
            <person name="Chaudhuri R.R."/>
            <person name="La Ragione R."/>
            <person name="Hildebrand F."/>
            <person name="Pallen M.J."/>
        </authorList>
    </citation>
    <scope>NUCLEOTIDE SEQUENCE</scope>
    <source>
        <strain evidence="1">ChiGjej2B2-16831</strain>
    </source>
</reference>
<dbReference type="InterPro" id="IPR000180">
    <property type="entry name" value="Dipep_AS"/>
</dbReference>
<dbReference type="Proteomes" id="UP000824128">
    <property type="component" value="Unassembled WGS sequence"/>
</dbReference>
<proteinExistence type="predicted"/>
<gene>
    <name evidence="1" type="ORF">IAD24_06450</name>
</gene>
<dbReference type="PANTHER" id="PTHR10443">
    <property type="entry name" value="MICROSOMAL DIPEPTIDASE"/>
    <property type="match status" value="1"/>
</dbReference>
<sequence length="307" mass="32922">MFPVADGHCDFLYGAVNGGYDLDAPAARQSISAAGLREGGVALQFFAAWTDTSLRIPPLQQCLAMIDAYHTMLERHPWLRPLRRGEEAGEGCVQAVLAIEGGEAIEGSLAVLRMLYRLGVRAMALTWNANNELSGAALGRGNRGLTPLGCEVVAEMGRIGMAVDVSHLSDAGIDDVLRLSPRPPFASHSNARAVFDSPRSLRDEHIRAIAAAGGTIGVNFYNKQLTRRPVACVDDVVRQIEHICAVGGAACCAVGSDFDGMPVYPQGLSDSRGFPLLADALLRAGFAEADVRAVLYENLRRYILQFV</sequence>
<dbReference type="Gene3D" id="3.20.20.140">
    <property type="entry name" value="Metal-dependent hydrolases"/>
    <property type="match status" value="1"/>
</dbReference>
<dbReference type="GO" id="GO:0070573">
    <property type="term" value="F:metallodipeptidase activity"/>
    <property type="evidence" value="ECO:0007669"/>
    <property type="project" value="InterPro"/>
</dbReference>
<dbReference type="Pfam" id="PF01244">
    <property type="entry name" value="Peptidase_M19"/>
    <property type="match status" value="1"/>
</dbReference>
<dbReference type="InterPro" id="IPR032466">
    <property type="entry name" value="Metal_Hydrolase"/>
</dbReference>
<evidence type="ECO:0000313" key="1">
    <source>
        <dbReference type="EMBL" id="HIU94785.1"/>
    </source>
</evidence>
<reference evidence="1" key="1">
    <citation type="submission" date="2020-10" db="EMBL/GenBank/DDBJ databases">
        <authorList>
            <person name="Gilroy R."/>
        </authorList>
    </citation>
    <scope>NUCLEOTIDE SEQUENCE</scope>
    <source>
        <strain evidence="1">ChiGjej2B2-16831</strain>
    </source>
</reference>
<comment type="caution">
    <text evidence="1">The sequence shown here is derived from an EMBL/GenBank/DDBJ whole genome shotgun (WGS) entry which is preliminary data.</text>
</comment>
<dbReference type="PANTHER" id="PTHR10443:SF12">
    <property type="entry name" value="DIPEPTIDASE"/>
    <property type="match status" value="1"/>
</dbReference>
<dbReference type="AlphaFoldDB" id="A0A9D1N479"/>
<dbReference type="PROSITE" id="PS51365">
    <property type="entry name" value="RENAL_DIPEPTIDASE_2"/>
    <property type="match status" value="1"/>
</dbReference>
<dbReference type="SUPFAM" id="SSF51556">
    <property type="entry name" value="Metallo-dependent hydrolases"/>
    <property type="match status" value="1"/>
</dbReference>
<dbReference type="InterPro" id="IPR008257">
    <property type="entry name" value="Pept_M19"/>
</dbReference>
<dbReference type="CDD" id="cd01301">
    <property type="entry name" value="rDP_like"/>
    <property type="match status" value="1"/>
</dbReference>
<dbReference type="EMBL" id="DVNZ01000204">
    <property type="protein sequence ID" value="HIU94785.1"/>
    <property type="molecule type" value="Genomic_DNA"/>
</dbReference>
<dbReference type="GO" id="GO:0006508">
    <property type="term" value="P:proteolysis"/>
    <property type="evidence" value="ECO:0007669"/>
    <property type="project" value="InterPro"/>
</dbReference>
<organism evidence="1 2">
    <name type="scientific">Candidatus Aphodomorpha intestinavium</name>
    <dbReference type="NCBI Taxonomy" id="2840672"/>
    <lineage>
        <taxon>Bacteria</taxon>
        <taxon>Bacillati</taxon>
        <taxon>Bacillota</taxon>
        <taxon>Clostridia</taxon>
        <taxon>Eubacteriales</taxon>
        <taxon>Candidatus Aphodomorpha</taxon>
    </lineage>
</organism>
<protein>
    <submittedName>
        <fullName evidence="1">Dipeptidase</fullName>
    </submittedName>
</protein>
<name>A0A9D1N479_9FIRM</name>
<dbReference type="PROSITE" id="PS00869">
    <property type="entry name" value="RENAL_DIPEPTIDASE_1"/>
    <property type="match status" value="1"/>
</dbReference>
<evidence type="ECO:0000313" key="2">
    <source>
        <dbReference type="Proteomes" id="UP000824128"/>
    </source>
</evidence>